<name>A0A9D7JZT0_9PROT</name>
<protein>
    <submittedName>
        <fullName evidence="2">Uncharacterized protein</fullName>
    </submittedName>
</protein>
<dbReference type="Proteomes" id="UP000886689">
    <property type="component" value="Unassembled WGS sequence"/>
</dbReference>
<evidence type="ECO:0000313" key="3">
    <source>
        <dbReference type="Proteomes" id="UP000886689"/>
    </source>
</evidence>
<dbReference type="EMBL" id="JADJUC010000001">
    <property type="protein sequence ID" value="MBK8522863.1"/>
    <property type="molecule type" value="Genomic_DNA"/>
</dbReference>
<organism evidence="2 3">
    <name type="scientific">Candidatus Proximibacter danicus</name>
    <dbReference type="NCBI Taxonomy" id="2954365"/>
    <lineage>
        <taxon>Bacteria</taxon>
        <taxon>Pseudomonadati</taxon>
        <taxon>Pseudomonadota</taxon>
        <taxon>Betaproteobacteria</taxon>
        <taxon>Candidatus Proximibacter</taxon>
    </lineage>
</organism>
<evidence type="ECO:0000313" key="2">
    <source>
        <dbReference type="EMBL" id="MBK8522863.1"/>
    </source>
</evidence>
<proteinExistence type="predicted"/>
<accession>A0A9D7JZT0</accession>
<comment type="caution">
    <text evidence="2">The sequence shown here is derived from an EMBL/GenBank/DDBJ whole genome shotgun (WGS) entry which is preliminary data.</text>
</comment>
<keyword evidence="1" id="KW-0732">Signal</keyword>
<dbReference type="AlphaFoldDB" id="A0A9D7JZT0"/>
<evidence type="ECO:0000256" key="1">
    <source>
        <dbReference type="SAM" id="SignalP"/>
    </source>
</evidence>
<gene>
    <name evidence="2" type="ORF">IPL58_01225</name>
</gene>
<feature type="signal peptide" evidence="1">
    <location>
        <begin position="1"/>
        <end position="25"/>
    </location>
</feature>
<feature type="chain" id="PRO_5039544222" evidence="1">
    <location>
        <begin position="26"/>
        <end position="218"/>
    </location>
</feature>
<reference evidence="2" key="1">
    <citation type="submission" date="2020-10" db="EMBL/GenBank/DDBJ databases">
        <title>Connecting structure to function with the recovery of over 1000 high-quality activated sludge metagenome-assembled genomes encoding full-length rRNA genes using long-read sequencing.</title>
        <authorList>
            <person name="Singleton C.M."/>
            <person name="Petriglieri F."/>
            <person name="Kristensen J.M."/>
            <person name="Kirkegaard R.H."/>
            <person name="Michaelsen T.Y."/>
            <person name="Andersen M.H."/>
            <person name="Karst S.M."/>
            <person name="Dueholm M.S."/>
            <person name="Nielsen P.H."/>
            <person name="Albertsen M."/>
        </authorList>
    </citation>
    <scope>NUCLEOTIDE SEQUENCE</scope>
    <source>
        <strain evidence="2">Hirt_18-Q3-R61-65_BATAC.395</strain>
    </source>
</reference>
<sequence>MTRRTANFLVSAWLMLGLLANPVLAQTGEGELPALPLPTEAQLQRGRELLDKIIYVIDNVPLTDAAAVLKVFGFTEPITREQATYTYVQPRAGNGRQMLPADLVGTGWASIQADPVRSPSQYSSVIASFEGDFAMEEACAHIDEVRQRFAPRALETLSRRMTYIHPNPRPPRQHDTGHLVIRLRENPLAERTRITFTFEYQLCAKSFSFSYARPEGAK</sequence>